<comment type="caution">
    <text evidence="1">The sequence shown here is derived from an EMBL/GenBank/DDBJ whole genome shotgun (WGS) entry which is preliminary data.</text>
</comment>
<reference evidence="1" key="1">
    <citation type="submission" date="2021-06" db="EMBL/GenBank/DDBJ databases">
        <authorList>
            <person name="Hodson N. C."/>
            <person name="Mongue J. A."/>
            <person name="Jaron S. K."/>
        </authorList>
    </citation>
    <scope>NUCLEOTIDE SEQUENCE</scope>
</reference>
<dbReference type="Proteomes" id="UP000708208">
    <property type="component" value="Unassembled WGS sequence"/>
</dbReference>
<proteinExistence type="predicted"/>
<sequence>MGRTWIEDSVTIGRKSLKSPVIKWGRVEGERSRDCSQRNSGEVFRPPWNLVVRYIKAWSRSGEIYNYQ</sequence>
<gene>
    <name evidence="1" type="ORF">AFUS01_LOCUS13626</name>
</gene>
<evidence type="ECO:0000313" key="1">
    <source>
        <dbReference type="EMBL" id="CAG7724616.1"/>
    </source>
</evidence>
<keyword evidence="2" id="KW-1185">Reference proteome</keyword>
<organism evidence="1 2">
    <name type="scientific">Allacma fusca</name>
    <dbReference type="NCBI Taxonomy" id="39272"/>
    <lineage>
        <taxon>Eukaryota</taxon>
        <taxon>Metazoa</taxon>
        <taxon>Ecdysozoa</taxon>
        <taxon>Arthropoda</taxon>
        <taxon>Hexapoda</taxon>
        <taxon>Collembola</taxon>
        <taxon>Symphypleona</taxon>
        <taxon>Sminthuridae</taxon>
        <taxon>Allacma</taxon>
    </lineage>
</organism>
<name>A0A8J2JR76_9HEXA</name>
<protein>
    <submittedName>
        <fullName evidence="1">Uncharacterized protein</fullName>
    </submittedName>
</protein>
<dbReference type="AlphaFoldDB" id="A0A8J2JR76"/>
<dbReference type="EMBL" id="CAJVCH010111863">
    <property type="protein sequence ID" value="CAG7724616.1"/>
    <property type="molecule type" value="Genomic_DNA"/>
</dbReference>
<accession>A0A8J2JR76</accession>
<evidence type="ECO:0000313" key="2">
    <source>
        <dbReference type="Proteomes" id="UP000708208"/>
    </source>
</evidence>